<evidence type="ECO:0000256" key="5">
    <source>
        <dbReference type="SAM" id="Phobius"/>
    </source>
</evidence>
<dbReference type="InterPro" id="IPR042410">
    <property type="entry name" value="WBSCR13"/>
</dbReference>
<evidence type="ECO:0000313" key="7">
    <source>
        <dbReference type="Proteomes" id="UP000230750"/>
    </source>
</evidence>
<dbReference type="SMART" id="SM00320">
    <property type="entry name" value="WD40"/>
    <property type="match status" value="5"/>
</dbReference>
<keyword evidence="1 3" id="KW-0853">WD repeat</keyword>
<evidence type="ECO:0000256" key="1">
    <source>
        <dbReference type="ARBA" id="ARBA00022574"/>
    </source>
</evidence>
<accession>A0A2G8KF78</accession>
<evidence type="ECO:0000256" key="4">
    <source>
        <dbReference type="SAM" id="MobiDB-lite"/>
    </source>
</evidence>
<reference evidence="6 7" key="1">
    <citation type="journal article" date="2017" name="PLoS Biol.">
        <title>The sea cucumber genome provides insights into morphological evolution and visceral regeneration.</title>
        <authorList>
            <person name="Zhang X."/>
            <person name="Sun L."/>
            <person name="Yuan J."/>
            <person name="Sun Y."/>
            <person name="Gao Y."/>
            <person name="Zhang L."/>
            <person name="Li S."/>
            <person name="Dai H."/>
            <person name="Hamel J.F."/>
            <person name="Liu C."/>
            <person name="Yu Y."/>
            <person name="Liu S."/>
            <person name="Lin W."/>
            <person name="Guo K."/>
            <person name="Jin S."/>
            <person name="Xu P."/>
            <person name="Storey K.B."/>
            <person name="Huan P."/>
            <person name="Zhang T."/>
            <person name="Zhou Y."/>
            <person name="Zhang J."/>
            <person name="Lin C."/>
            <person name="Li X."/>
            <person name="Xing L."/>
            <person name="Huo D."/>
            <person name="Sun M."/>
            <person name="Wang L."/>
            <person name="Mercier A."/>
            <person name="Li F."/>
            <person name="Yang H."/>
            <person name="Xiang J."/>
        </authorList>
    </citation>
    <scope>NUCLEOTIDE SEQUENCE [LARGE SCALE GENOMIC DNA]</scope>
    <source>
        <strain evidence="6">Shaxun</strain>
        <tissue evidence="6">Muscle</tissue>
    </source>
</reference>
<comment type="caution">
    <text evidence="6">The sequence shown here is derived from an EMBL/GenBank/DDBJ whole genome shotgun (WGS) entry which is preliminary data.</text>
</comment>
<dbReference type="InterPro" id="IPR020472">
    <property type="entry name" value="WD40_PAC1"/>
</dbReference>
<feature type="region of interest" description="Disordered" evidence="4">
    <location>
        <begin position="43"/>
        <end position="93"/>
    </location>
</feature>
<dbReference type="PROSITE" id="PS50294">
    <property type="entry name" value="WD_REPEATS_REGION"/>
    <property type="match status" value="1"/>
</dbReference>
<dbReference type="GO" id="GO:0030968">
    <property type="term" value="P:endoplasmic reticulum unfolded protein response"/>
    <property type="evidence" value="ECO:0007669"/>
    <property type="project" value="TreeGrafter"/>
</dbReference>
<dbReference type="AlphaFoldDB" id="A0A2G8KF78"/>
<dbReference type="STRING" id="307972.A0A2G8KF78"/>
<evidence type="ECO:0000256" key="3">
    <source>
        <dbReference type="PROSITE-ProRule" id="PRU00221"/>
    </source>
</evidence>
<dbReference type="InterPro" id="IPR036322">
    <property type="entry name" value="WD40_repeat_dom_sf"/>
</dbReference>
<sequence length="393" mass="43346">MDGDVAAKSGKDQLFSVLIVTLAIGAVVGLLMLMFGYGSSLLSNPKDDSEDDEEDEKTKKDKNSKSKQNQVTKKQLKALAMKESKQQGNKKHNFDHPLLVTSLKEHSQNILNFDFSINGKYLASCSEDRTVRLWSIKDFKEKQHKTMRGNVEYDHATRVKFSPDCKAYIVSLANGNCIRVYKIGKKEDGSAGISPAVEFEKKTDNDIIGIGVGSGSHGNFIMSAYNNTTIHIWDTRGELLSTIDTHQMSHNHAAVSPCGRFVASCGFTPDVKIFEVVFDKSGGFKEVKRAMDLKGHKLAVATVSKDGTWKLWDTNVEFHNNQDPYLLFTGNHDYTMHSLIALSADAHAVAIASGISVSVYSIQSEAPEEKFNEVHAVTASALVISICLYSKLK</sequence>
<keyword evidence="7" id="KW-1185">Reference proteome</keyword>
<dbReference type="SUPFAM" id="SSF50978">
    <property type="entry name" value="WD40 repeat-like"/>
    <property type="match status" value="1"/>
</dbReference>
<dbReference type="PANTHER" id="PTHR44321:SF1">
    <property type="entry name" value="TRANSDUCIN BETA-LIKE PROTEIN 2"/>
    <property type="match status" value="1"/>
</dbReference>
<dbReference type="EMBL" id="MRZV01000630">
    <property type="protein sequence ID" value="PIK46642.1"/>
    <property type="molecule type" value="Genomic_DNA"/>
</dbReference>
<dbReference type="PRINTS" id="PR00320">
    <property type="entry name" value="GPROTEINBRPT"/>
</dbReference>
<dbReference type="PANTHER" id="PTHR44321">
    <property type="entry name" value="TRANSDUCIN BETA-LIKE PROTEIN 2"/>
    <property type="match status" value="1"/>
</dbReference>
<keyword evidence="2" id="KW-0677">Repeat</keyword>
<organism evidence="6 7">
    <name type="scientific">Stichopus japonicus</name>
    <name type="common">Sea cucumber</name>
    <dbReference type="NCBI Taxonomy" id="307972"/>
    <lineage>
        <taxon>Eukaryota</taxon>
        <taxon>Metazoa</taxon>
        <taxon>Echinodermata</taxon>
        <taxon>Eleutherozoa</taxon>
        <taxon>Echinozoa</taxon>
        <taxon>Holothuroidea</taxon>
        <taxon>Aspidochirotacea</taxon>
        <taxon>Aspidochirotida</taxon>
        <taxon>Stichopodidae</taxon>
        <taxon>Apostichopus</taxon>
    </lineage>
</organism>
<dbReference type="GO" id="GO:0005783">
    <property type="term" value="C:endoplasmic reticulum"/>
    <property type="evidence" value="ECO:0007669"/>
    <property type="project" value="TreeGrafter"/>
</dbReference>
<dbReference type="OrthoDB" id="200924at2759"/>
<gene>
    <name evidence="6" type="ORF">BSL78_16507</name>
</gene>
<feature type="repeat" description="WD" evidence="3">
    <location>
        <begin position="103"/>
        <end position="144"/>
    </location>
</feature>
<evidence type="ECO:0000313" key="6">
    <source>
        <dbReference type="EMBL" id="PIK46642.1"/>
    </source>
</evidence>
<dbReference type="Proteomes" id="UP000230750">
    <property type="component" value="Unassembled WGS sequence"/>
</dbReference>
<dbReference type="Pfam" id="PF00400">
    <property type="entry name" value="WD40"/>
    <property type="match status" value="1"/>
</dbReference>
<evidence type="ECO:0000256" key="2">
    <source>
        <dbReference type="ARBA" id="ARBA00022737"/>
    </source>
</evidence>
<proteinExistence type="predicted"/>
<keyword evidence="5" id="KW-1133">Transmembrane helix</keyword>
<protein>
    <submittedName>
        <fullName evidence="6">Putative transducin beta-like protein 2 isoform X3</fullName>
    </submittedName>
</protein>
<feature type="transmembrane region" description="Helical" evidence="5">
    <location>
        <begin position="14"/>
        <end position="37"/>
    </location>
</feature>
<dbReference type="PROSITE" id="PS50082">
    <property type="entry name" value="WD_REPEATS_2"/>
    <property type="match status" value="1"/>
</dbReference>
<dbReference type="InterPro" id="IPR015943">
    <property type="entry name" value="WD40/YVTN_repeat-like_dom_sf"/>
</dbReference>
<keyword evidence="5" id="KW-0812">Transmembrane</keyword>
<dbReference type="Gene3D" id="2.130.10.10">
    <property type="entry name" value="YVTN repeat-like/Quinoprotein amine dehydrogenase"/>
    <property type="match status" value="2"/>
</dbReference>
<keyword evidence="5" id="KW-0472">Membrane</keyword>
<dbReference type="InterPro" id="IPR001680">
    <property type="entry name" value="WD40_rpt"/>
</dbReference>
<name>A0A2G8KF78_STIJA</name>